<dbReference type="PANTHER" id="PTHR24166">
    <property type="entry name" value="ROLLING PEBBLES, ISOFORM B"/>
    <property type="match status" value="1"/>
</dbReference>
<keyword evidence="2 3" id="KW-0040">ANK repeat</keyword>
<dbReference type="PROSITE" id="PS50297">
    <property type="entry name" value="ANK_REP_REGION"/>
    <property type="match status" value="1"/>
</dbReference>
<dbReference type="EMBL" id="KV878970">
    <property type="protein sequence ID" value="OJK04544.1"/>
    <property type="molecule type" value="Genomic_DNA"/>
</dbReference>
<proteinExistence type="predicted"/>
<keyword evidence="1" id="KW-0677">Repeat</keyword>
<dbReference type="InterPro" id="IPR036770">
    <property type="entry name" value="Ankyrin_rpt-contain_sf"/>
</dbReference>
<keyword evidence="5" id="KW-1185">Reference proteome</keyword>
<dbReference type="InterPro" id="IPR002110">
    <property type="entry name" value="Ankyrin_rpt"/>
</dbReference>
<feature type="repeat" description="ANK" evidence="3">
    <location>
        <begin position="1"/>
        <end position="31"/>
    </location>
</feature>
<dbReference type="VEuPathDB" id="FungiDB:ASPACDRAFT_109258"/>
<evidence type="ECO:0000313" key="4">
    <source>
        <dbReference type="EMBL" id="OJK04544.1"/>
    </source>
</evidence>
<dbReference type="RefSeq" id="XP_020060883.1">
    <property type="nucleotide sequence ID" value="XM_020195367.1"/>
</dbReference>
<dbReference type="PANTHER" id="PTHR24166:SF48">
    <property type="entry name" value="PROTEIN VAPYRIN"/>
    <property type="match status" value="1"/>
</dbReference>
<dbReference type="Proteomes" id="UP000184546">
    <property type="component" value="Unassembled WGS sequence"/>
</dbReference>
<accession>A0A1L9X884</accession>
<protein>
    <submittedName>
        <fullName evidence="4">Uncharacterized protein</fullName>
    </submittedName>
</protein>
<organism evidence="4 5">
    <name type="scientific">Aspergillus aculeatus (strain ATCC 16872 / CBS 172.66 / WB 5094)</name>
    <dbReference type="NCBI Taxonomy" id="690307"/>
    <lineage>
        <taxon>Eukaryota</taxon>
        <taxon>Fungi</taxon>
        <taxon>Dikarya</taxon>
        <taxon>Ascomycota</taxon>
        <taxon>Pezizomycotina</taxon>
        <taxon>Eurotiomycetes</taxon>
        <taxon>Eurotiomycetidae</taxon>
        <taxon>Eurotiales</taxon>
        <taxon>Aspergillaceae</taxon>
        <taxon>Aspergillus</taxon>
        <taxon>Aspergillus subgen. Circumdati</taxon>
    </lineage>
</organism>
<sequence>MTPLSYAASRGHESIVSLLLDAGANPDVKDENGRAPMSAAAAAAAAAASYNSIVALLLE</sequence>
<dbReference type="PROSITE" id="PS50088">
    <property type="entry name" value="ANK_REPEAT"/>
    <property type="match status" value="1"/>
</dbReference>
<dbReference type="OrthoDB" id="366390at2759"/>
<dbReference type="InterPro" id="IPR050889">
    <property type="entry name" value="Dendritic_Spine_Reg/Scaffold"/>
</dbReference>
<evidence type="ECO:0000256" key="2">
    <source>
        <dbReference type="ARBA" id="ARBA00023043"/>
    </source>
</evidence>
<dbReference type="AlphaFoldDB" id="A0A1L9X884"/>
<evidence type="ECO:0000256" key="1">
    <source>
        <dbReference type="ARBA" id="ARBA00022737"/>
    </source>
</evidence>
<evidence type="ECO:0000313" key="5">
    <source>
        <dbReference type="Proteomes" id="UP000184546"/>
    </source>
</evidence>
<dbReference type="SUPFAM" id="SSF48403">
    <property type="entry name" value="Ankyrin repeat"/>
    <property type="match status" value="1"/>
</dbReference>
<dbReference type="GeneID" id="30969181"/>
<reference evidence="5" key="1">
    <citation type="journal article" date="2017" name="Genome Biol.">
        <title>Comparative genomics reveals high biological diversity and specific adaptations in the industrially and medically important fungal genus Aspergillus.</title>
        <authorList>
            <person name="de Vries R.P."/>
            <person name="Riley R."/>
            <person name="Wiebenga A."/>
            <person name="Aguilar-Osorio G."/>
            <person name="Amillis S."/>
            <person name="Uchima C.A."/>
            <person name="Anderluh G."/>
            <person name="Asadollahi M."/>
            <person name="Askin M."/>
            <person name="Barry K."/>
            <person name="Battaglia E."/>
            <person name="Bayram O."/>
            <person name="Benocci T."/>
            <person name="Braus-Stromeyer S.A."/>
            <person name="Caldana C."/>
            <person name="Canovas D."/>
            <person name="Cerqueira G.C."/>
            <person name="Chen F."/>
            <person name="Chen W."/>
            <person name="Choi C."/>
            <person name="Clum A."/>
            <person name="Dos Santos R.A."/>
            <person name="Damasio A.R."/>
            <person name="Diallinas G."/>
            <person name="Emri T."/>
            <person name="Fekete E."/>
            <person name="Flipphi M."/>
            <person name="Freyberg S."/>
            <person name="Gallo A."/>
            <person name="Gournas C."/>
            <person name="Habgood R."/>
            <person name="Hainaut M."/>
            <person name="Harispe M.L."/>
            <person name="Henrissat B."/>
            <person name="Hilden K.S."/>
            <person name="Hope R."/>
            <person name="Hossain A."/>
            <person name="Karabika E."/>
            <person name="Karaffa L."/>
            <person name="Karanyi Z."/>
            <person name="Krasevec N."/>
            <person name="Kuo A."/>
            <person name="Kusch H."/>
            <person name="LaButti K."/>
            <person name="Lagendijk E.L."/>
            <person name="Lapidus A."/>
            <person name="Levasseur A."/>
            <person name="Lindquist E."/>
            <person name="Lipzen A."/>
            <person name="Logrieco A.F."/>
            <person name="MacCabe A."/>
            <person name="Maekelae M.R."/>
            <person name="Malavazi I."/>
            <person name="Melin P."/>
            <person name="Meyer V."/>
            <person name="Mielnichuk N."/>
            <person name="Miskei M."/>
            <person name="Molnar A.P."/>
            <person name="Mule G."/>
            <person name="Ngan C.Y."/>
            <person name="Orejas M."/>
            <person name="Orosz E."/>
            <person name="Ouedraogo J.P."/>
            <person name="Overkamp K.M."/>
            <person name="Park H.-S."/>
            <person name="Perrone G."/>
            <person name="Piumi F."/>
            <person name="Punt P.J."/>
            <person name="Ram A.F."/>
            <person name="Ramon A."/>
            <person name="Rauscher S."/>
            <person name="Record E."/>
            <person name="Riano-Pachon D.M."/>
            <person name="Robert V."/>
            <person name="Roehrig J."/>
            <person name="Ruller R."/>
            <person name="Salamov A."/>
            <person name="Salih N.S."/>
            <person name="Samson R.A."/>
            <person name="Sandor E."/>
            <person name="Sanguinetti M."/>
            <person name="Schuetze T."/>
            <person name="Sepcic K."/>
            <person name="Shelest E."/>
            <person name="Sherlock G."/>
            <person name="Sophianopoulou V."/>
            <person name="Squina F.M."/>
            <person name="Sun H."/>
            <person name="Susca A."/>
            <person name="Todd R.B."/>
            <person name="Tsang A."/>
            <person name="Unkles S.E."/>
            <person name="van de Wiele N."/>
            <person name="van Rossen-Uffink D."/>
            <person name="Oliveira J.V."/>
            <person name="Vesth T.C."/>
            <person name="Visser J."/>
            <person name="Yu J.-H."/>
            <person name="Zhou M."/>
            <person name="Andersen M.R."/>
            <person name="Archer D.B."/>
            <person name="Baker S.E."/>
            <person name="Benoit I."/>
            <person name="Brakhage A.A."/>
            <person name="Braus G.H."/>
            <person name="Fischer R."/>
            <person name="Frisvad J.C."/>
            <person name="Goldman G.H."/>
            <person name="Houbraken J."/>
            <person name="Oakley B."/>
            <person name="Pocsi I."/>
            <person name="Scazzocchio C."/>
            <person name="Seiboth B."/>
            <person name="vanKuyk P.A."/>
            <person name="Wortman J."/>
            <person name="Dyer P.S."/>
            <person name="Grigoriev I.V."/>
        </authorList>
    </citation>
    <scope>NUCLEOTIDE SEQUENCE [LARGE SCALE GENOMIC DNA]</scope>
    <source>
        <strain evidence="5">ATCC 16872 / CBS 172.66 / WB 5094</strain>
    </source>
</reference>
<dbReference type="Gene3D" id="1.25.40.20">
    <property type="entry name" value="Ankyrin repeat-containing domain"/>
    <property type="match status" value="1"/>
</dbReference>
<gene>
    <name evidence="4" type="ORF">ASPACDRAFT_109258</name>
</gene>
<dbReference type="Pfam" id="PF00023">
    <property type="entry name" value="Ank"/>
    <property type="match status" value="1"/>
</dbReference>
<evidence type="ECO:0000256" key="3">
    <source>
        <dbReference type="PROSITE-ProRule" id="PRU00023"/>
    </source>
</evidence>
<name>A0A1L9X884_ASPA1</name>